<dbReference type="GO" id="GO:0005516">
    <property type="term" value="F:calmodulin binding"/>
    <property type="evidence" value="ECO:0007669"/>
    <property type="project" value="UniProtKB-KW"/>
</dbReference>
<evidence type="ECO:0000313" key="11">
    <source>
        <dbReference type="EMBL" id="KAG2450637.1"/>
    </source>
</evidence>
<evidence type="ECO:0000256" key="2">
    <source>
        <dbReference type="ARBA" id="ARBA00006267"/>
    </source>
</evidence>
<keyword evidence="6" id="KW-0479">Metal-binding</keyword>
<dbReference type="GO" id="GO:0004517">
    <property type="term" value="F:nitric-oxide synthase activity"/>
    <property type="evidence" value="ECO:0007669"/>
    <property type="project" value="UniProtKB-EC"/>
</dbReference>
<dbReference type="SUPFAM" id="SSF56512">
    <property type="entry name" value="Nitric oxide (NO) synthase oxygenase domain"/>
    <property type="match status" value="1"/>
</dbReference>
<reference evidence="11" key="1">
    <citation type="journal article" date="2020" name="bioRxiv">
        <title>Comparative genomics of Chlamydomonas.</title>
        <authorList>
            <person name="Craig R.J."/>
            <person name="Hasan A.R."/>
            <person name="Ness R.W."/>
            <person name="Keightley P.D."/>
        </authorList>
    </citation>
    <scope>NUCLEOTIDE SEQUENCE</scope>
    <source>
        <strain evidence="11">CCAP 11/173</strain>
    </source>
</reference>
<evidence type="ECO:0000256" key="5">
    <source>
        <dbReference type="ARBA" id="ARBA00022643"/>
    </source>
</evidence>
<dbReference type="GO" id="GO:0046872">
    <property type="term" value="F:metal ion binding"/>
    <property type="evidence" value="ECO:0007669"/>
    <property type="project" value="UniProtKB-KW"/>
</dbReference>
<dbReference type="EC" id="1.14.13.39" evidence="3"/>
<evidence type="ECO:0000259" key="10">
    <source>
        <dbReference type="Pfam" id="PF02898"/>
    </source>
</evidence>
<keyword evidence="4" id="KW-0349">Heme</keyword>
<feature type="domain" description="Nitric oxide synthase (NOS)" evidence="10">
    <location>
        <begin position="73"/>
        <end position="207"/>
    </location>
</feature>
<evidence type="ECO:0000256" key="3">
    <source>
        <dbReference type="ARBA" id="ARBA00012989"/>
    </source>
</evidence>
<evidence type="ECO:0000256" key="7">
    <source>
        <dbReference type="ARBA" id="ARBA00022860"/>
    </source>
</evidence>
<comment type="cofactor">
    <cofactor evidence="1">
        <name>FMN</name>
        <dbReference type="ChEBI" id="CHEBI:58210"/>
    </cofactor>
</comment>
<gene>
    <name evidence="11" type="ORF">HYH02_004477</name>
</gene>
<comment type="similarity">
    <text evidence="2">Belongs to the NOS family.</text>
</comment>
<keyword evidence="8" id="KW-0560">Oxidoreductase</keyword>
<keyword evidence="7" id="KW-0112">Calmodulin-binding</keyword>
<evidence type="ECO:0000256" key="9">
    <source>
        <dbReference type="ARBA" id="ARBA00023004"/>
    </source>
</evidence>
<dbReference type="InterPro" id="IPR036119">
    <property type="entry name" value="NOS_N_sf"/>
</dbReference>
<name>A0A836B886_9CHLO</name>
<dbReference type="InterPro" id="IPR004030">
    <property type="entry name" value="NOS_N"/>
</dbReference>
<dbReference type="GO" id="GO:0006809">
    <property type="term" value="P:nitric oxide biosynthetic process"/>
    <property type="evidence" value="ECO:0007669"/>
    <property type="project" value="InterPro"/>
</dbReference>
<sequence length="219" mass="24468">MAAPSASAVPQDDIIARVRQAHGVNSCPFGHGSVGAGPFPGYVHGRHTEICPAGCTPDPKLDKYGRTDETPRQTLIREALEYQELYHRERGNSEETKTERIKAILAEIEETGTYTHTFDELQHGARVAWRNAPKCSNRKFWEELTLLDYRHADTPEAMYLACLDLLEQATLSCVTTANLIAFRPQTPGTSDGPRVWNTQLIRYTGDADDPVALKFFIHT</sequence>
<dbReference type="InterPro" id="IPR050607">
    <property type="entry name" value="NOS"/>
</dbReference>
<protein>
    <recommendedName>
        <fullName evidence="3">nitric-oxide synthase (NADPH)</fullName>
        <ecNumber evidence="3">1.14.13.39</ecNumber>
    </recommendedName>
</protein>
<keyword evidence="9" id="KW-0408">Iron</keyword>
<organism evidence="11 12">
    <name type="scientific">Chlamydomonas schloesseri</name>
    <dbReference type="NCBI Taxonomy" id="2026947"/>
    <lineage>
        <taxon>Eukaryota</taxon>
        <taxon>Viridiplantae</taxon>
        <taxon>Chlorophyta</taxon>
        <taxon>core chlorophytes</taxon>
        <taxon>Chlorophyceae</taxon>
        <taxon>CS clade</taxon>
        <taxon>Chlamydomonadales</taxon>
        <taxon>Chlamydomonadaceae</taxon>
        <taxon>Chlamydomonas</taxon>
    </lineage>
</organism>
<keyword evidence="5" id="KW-0285">Flavoprotein</keyword>
<comment type="caution">
    <text evidence="11">The sequence shown here is derived from an EMBL/GenBank/DDBJ whole genome shotgun (WGS) entry which is preliminary data.</text>
</comment>
<dbReference type="Proteomes" id="UP000613740">
    <property type="component" value="Unassembled WGS sequence"/>
</dbReference>
<evidence type="ECO:0000313" key="12">
    <source>
        <dbReference type="Proteomes" id="UP000613740"/>
    </source>
</evidence>
<dbReference type="PANTHER" id="PTHR43410">
    <property type="entry name" value="NITRIC OXIDE SYNTHASE OXYGENASE"/>
    <property type="match status" value="1"/>
</dbReference>
<evidence type="ECO:0000256" key="8">
    <source>
        <dbReference type="ARBA" id="ARBA00023002"/>
    </source>
</evidence>
<keyword evidence="12" id="KW-1185">Reference proteome</keyword>
<dbReference type="AlphaFoldDB" id="A0A836B886"/>
<proteinExistence type="inferred from homology"/>
<dbReference type="Gene3D" id="3.90.340.10">
    <property type="entry name" value="Nitric Oxide Synthase, Chain A, domain 1"/>
    <property type="match status" value="1"/>
</dbReference>
<evidence type="ECO:0000256" key="6">
    <source>
        <dbReference type="ARBA" id="ARBA00022723"/>
    </source>
</evidence>
<dbReference type="InterPro" id="IPR044943">
    <property type="entry name" value="NOS_dom_1"/>
</dbReference>
<dbReference type="PANTHER" id="PTHR43410:SF1">
    <property type="entry name" value="NITRIC OXIDE SYNTHASE"/>
    <property type="match status" value="1"/>
</dbReference>
<dbReference type="EMBL" id="JAEHOD010000010">
    <property type="protein sequence ID" value="KAG2450637.1"/>
    <property type="molecule type" value="Genomic_DNA"/>
</dbReference>
<evidence type="ECO:0000256" key="4">
    <source>
        <dbReference type="ARBA" id="ARBA00022617"/>
    </source>
</evidence>
<dbReference type="OrthoDB" id="1688044at2759"/>
<keyword evidence="5" id="KW-0288">FMN</keyword>
<evidence type="ECO:0000256" key="1">
    <source>
        <dbReference type="ARBA" id="ARBA00001917"/>
    </source>
</evidence>
<dbReference type="Pfam" id="PF02898">
    <property type="entry name" value="NO_synthase"/>
    <property type="match status" value="1"/>
</dbReference>
<accession>A0A836B886</accession>